<dbReference type="AlphaFoldDB" id="A0A5S5MDB6"/>
<keyword evidence="3 4" id="KW-0436">Ligase</keyword>
<dbReference type="EC" id="6.3.2.5" evidence="3"/>
<name>A0A5S5MDB6_9BACT</name>
<feature type="region of interest" description="Phosphopantothenoylcysteine decarboxylase" evidence="3">
    <location>
        <begin position="1"/>
        <end position="190"/>
    </location>
</feature>
<dbReference type="Gene3D" id="3.40.50.1950">
    <property type="entry name" value="Flavin prenyltransferase-like"/>
    <property type="match status" value="1"/>
</dbReference>
<keyword evidence="1 3" id="KW-0210">Decarboxylase</keyword>
<feature type="binding site" evidence="3">
    <location>
        <position position="279"/>
    </location>
    <ligand>
        <name>CTP</name>
        <dbReference type="ChEBI" id="CHEBI:37563"/>
    </ligand>
</feature>
<comment type="caution">
    <text evidence="7">The sequence shown here is derived from an EMBL/GenBank/DDBJ whole genome shotgun (WGS) entry which is preliminary data.</text>
</comment>
<feature type="domain" description="Flavoprotein" evidence="5">
    <location>
        <begin position="7"/>
        <end position="174"/>
    </location>
</feature>
<dbReference type="HAMAP" id="MF_02225">
    <property type="entry name" value="CoaBC"/>
    <property type="match status" value="1"/>
</dbReference>
<comment type="pathway">
    <text evidence="3 4">Cofactor biosynthesis; coenzyme A biosynthesis; CoA from (R)-pantothenate: step 3/5.</text>
</comment>
<comment type="function">
    <text evidence="3">Catalyzes two sequential steps in the biosynthesis of coenzyme A. In the first step cysteine is conjugated to 4'-phosphopantothenate to form 4-phosphopantothenoylcysteine. In the second step the latter compound is decarboxylated to form 4'-phosphopantotheine.</text>
</comment>
<keyword evidence="8" id="KW-1185">Reference proteome</keyword>
<proteinExistence type="inferred from homology"/>
<evidence type="ECO:0000256" key="2">
    <source>
        <dbReference type="ARBA" id="ARBA00023239"/>
    </source>
</evidence>
<dbReference type="Gene3D" id="3.40.50.10300">
    <property type="entry name" value="CoaB-like"/>
    <property type="match status" value="1"/>
</dbReference>
<feature type="region of interest" description="Phosphopantothenate--cysteine ligase" evidence="3">
    <location>
        <begin position="191"/>
        <end position="405"/>
    </location>
</feature>
<evidence type="ECO:0000259" key="6">
    <source>
        <dbReference type="Pfam" id="PF04127"/>
    </source>
</evidence>
<comment type="caution">
    <text evidence="3">Lacks conserved residue(s) required for the propagation of feature annotation.</text>
</comment>
<dbReference type="NCBIfam" id="TIGR00521">
    <property type="entry name" value="coaBC_dfp"/>
    <property type="match status" value="1"/>
</dbReference>
<dbReference type="SUPFAM" id="SSF52507">
    <property type="entry name" value="Homo-oligomeric flavin-containing Cys decarboxylases, HFCD"/>
    <property type="match status" value="1"/>
</dbReference>
<feature type="binding site" evidence="3">
    <location>
        <position position="323"/>
    </location>
    <ligand>
        <name>CTP</name>
        <dbReference type="ChEBI" id="CHEBI:37563"/>
    </ligand>
</feature>
<keyword evidence="3" id="KW-0511">Multifunctional enzyme</keyword>
<keyword evidence="3" id="KW-0479">Metal-binding</keyword>
<comment type="similarity">
    <text evidence="3 4">In the C-terminal section; belongs to the PPC synthetase family.</text>
</comment>
<dbReference type="GO" id="GO:0071513">
    <property type="term" value="C:phosphopantothenoylcysteine decarboxylase complex"/>
    <property type="evidence" value="ECO:0007669"/>
    <property type="project" value="TreeGrafter"/>
</dbReference>
<dbReference type="SUPFAM" id="SSF102645">
    <property type="entry name" value="CoaB-like"/>
    <property type="match status" value="1"/>
</dbReference>
<comment type="cofactor">
    <cofactor evidence="3">
        <name>Mg(2+)</name>
        <dbReference type="ChEBI" id="CHEBI:18420"/>
    </cofactor>
</comment>
<dbReference type="Proteomes" id="UP000321899">
    <property type="component" value="Unassembled WGS sequence"/>
</dbReference>
<feature type="binding site" evidence="3">
    <location>
        <position position="341"/>
    </location>
    <ligand>
        <name>CTP</name>
        <dbReference type="ChEBI" id="CHEBI:37563"/>
    </ligand>
</feature>
<keyword evidence="3 4" id="KW-0288">FMN</keyword>
<dbReference type="Pfam" id="PF02441">
    <property type="entry name" value="Flavoprotein"/>
    <property type="match status" value="1"/>
</dbReference>
<dbReference type="InterPro" id="IPR007085">
    <property type="entry name" value="DNA/pantothenate-metab_flavo_C"/>
</dbReference>
<feature type="active site" description="Proton donor" evidence="3">
    <location>
        <position position="159"/>
    </location>
</feature>
<accession>A0A5S5MDB6</accession>
<dbReference type="InterPro" id="IPR005252">
    <property type="entry name" value="CoaBC"/>
</dbReference>
<comment type="catalytic activity">
    <reaction evidence="3 4">
        <text>N-[(R)-4-phosphopantothenoyl]-L-cysteine + H(+) = (R)-4'-phosphopantetheine + CO2</text>
        <dbReference type="Rhea" id="RHEA:16793"/>
        <dbReference type="ChEBI" id="CHEBI:15378"/>
        <dbReference type="ChEBI" id="CHEBI:16526"/>
        <dbReference type="ChEBI" id="CHEBI:59458"/>
        <dbReference type="ChEBI" id="CHEBI:61723"/>
        <dbReference type="EC" id="4.1.1.36"/>
    </reaction>
</comment>
<dbReference type="PANTHER" id="PTHR14359:SF6">
    <property type="entry name" value="PHOSPHOPANTOTHENOYLCYSTEINE DECARBOXYLASE"/>
    <property type="match status" value="1"/>
</dbReference>
<dbReference type="PANTHER" id="PTHR14359">
    <property type="entry name" value="HOMO-OLIGOMERIC FLAVIN CONTAINING CYS DECARBOXYLASE FAMILY"/>
    <property type="match status" value="1"/>
</dbReference>
<comment type="catalytic activity">
    <reaction evidence="3 4">
        <text>(R)-4'-phosphopantothenate + L-cysteine + CTP = N-[(R)-4-phosphopantothenoyl]-L-cysteine + CMP + diphosphate + H(+)</text>
        <dbReference type="Rhea" id="RHEA:19397"/>
        <dbReference type="ChEBI" id="CHEBI:10986"/>
        <dbReference type="ChEBI" id="CHEBI:15378"/>
        <dbReference type="ChEBI" id="CHEBI:33019"/>
        <dbReference type="ChEBI" id="CHEBI:35235"/>
        <dbReference type="ChEBI" id="CHEBI:37563"/>
        <dbReference type="ChEBI" id="CHEBI:59458"/>
        <dbReference type="ChEBI" id="CHEBI:60377"/>
        <dbReference type="EC" id="6.3.2.5"/>
    </reaction>
</comment>
<sequence>MGVLENKKILLGVTGGIAAYKAVELLRLLQKAGASVRVVMTENAAAFVGPLTFRAISGSPVYIDVMAEGEGGGIRHIDWAEWADAVVIAPATANCVAKLAHGFADDALSTLMLAVRAPVLVCPAMNTNMYESRPVQRNLDLLEASGMTVLEPDSGDLACGVTGPGRLPDPAFIADRLEKLLRTKDLKGLRVLMTAGPTMEAIDPVRYISNHSSGKMGYAIARAAEYRGAEVCLVTGPVNLPIPHGVEAVHVQAAREMLHAMESRMDGADIIIKVAAVADFYVKNASDHKIKKTYGLPVIELEKNPDILATLGQRKNQQFLVGFAAETRDLSAYSKDKIAKKNLDMIVGNLVSGPDSAFGSDQNTVTFFYSDGSEEALESMPKEKVADKLLDAIVSRMHSRRNGHV</sequence>
<comment type="similarity">
    <text evidence="3 4">In the N-terminal section; belongs to the HFCD (homo-oligomeric flavin containing Cys decarboxylase) superfamily.</text>
</comment>
<dbReference type="OrthoDB" id="9802554at2"/>
<comment type="function">
    <text evidence="4">Catalyzes two steps in the biosynthesis of coenzyme A. In the first step cysteine is conjugated to 4'-phosphopantothenate to form 4-phosphopantothenoylcysteine, in the latter compound is decarboxylated to form 4'-phosphopantotheine.</text>
</comment>
<dbReference type="GO" id="GO:0015941">
    <property type="term" value="P:pantothenate catabolic process"/>
    <property type="evidence" value="ECO:0007669"/>
    <property type="project" value="InterPro"/>
</dbReference>
<dbReference type="EMBL" id="VDMB01000022">
    <property type="protein sequence ID" value="TYT73691.1"/>
    <property type="molecule type" value="Genomic_DNA"/>
</dbReference>
<feature type="binding site" evidence="3">
    <location>
        <position position="289"/>
    </location>
    <ligand>
        <name>CTP</name>
        <dbReference type="ChEBI" id="CHEBI:37563"/>
    </ligand>
</feature>
<comment type="pathway">
    <text evidence="3 4">Cofactor biosynthesis; coenzyme A biosynthesis; CoA from (R)-pantothenate: step 2/5.</text>
</comment>
<dbReference type="RefSeq" id="WP_139450376.1">
    <property type="nucleotide sequence ID" value="NZ_VDMB01000022.1"/>
</dbReference>
<evidence type="ECO:0000256" key="4">
    <source>
        <dbReference type="RuleBase" id="RU364078"/>
    </source>
</evidence>
<dbReference type="GO" id="GO:0015937">
    <property type="term" value="P:coenzyme A biosynthetic process"/>
    <property type="evidence" value="ECO:0007669"/>
    <property type="project" value="UniProtKB-UniRule"/>
</dbReference>
<evidence type="ECO:0000259" key="5">
    <source>
        <dbReference type="Pfam" id="PF02441"/>
    </source>
</evidence>
<evidence type="ECO:0000256" key="1">
    <source>
        <dbReference type="ARBA" id="ARBA00022793"/>
    </source>
</evidence>
<dbReference type="EC" id="4.1.1.36" evidence="3"/>
<keyword evidence="2 3" id="KW-0456">Lyase</keyword>
<dbReference type="UniPathway" id="UPA00241">
    <property type="reaction ID" value="UER00353"/>
</dbReference>
<evidence type="ECO:0000313" key="7">
    <source>
        <dbReference type="EMBL" id="TYT73691.1"/>
    </source>
</evidence>
<gene>
    <name evidence="3 7" type="primary">coaBC</name>
    <name evidence="7" type="ORF">FIM25_13705</name>
</gene>
<keyword evidence="3" id="KW-0460">Magnesium</keyword>
<comment type="cofactor">
    <cofactor evidence="3">
        <name>FMN</name>
        <dbReference type="ChEBI" id="CHEBI:58210"/>
    </cofactor>
    <text evidence="3">Binds 1 FMN per subunit.</text>
</comment>
<feature type="domain" description="DNA/pantothenate metabolism flavoprotein C-terminal" evidence="6">
    <location>
        <begin position="186"/>
        <end position="395"/>
    </location>
</feature>
<keyword evidence="3 4" id="KW-0285">Flavoprotein</keyword>
<dbReference type="InterPro" id="IPR036551">
    <property type="entry name" value="Flavin_trans-like"/>
</dbReference>
<dbReference type="InterPro" id="IPR035929">
    <property type="entry name" value="CoaB-like_sf"/>
</dbReference>
<feature type="binding site" evidence="3">
    <location>
        <position position="337"/>
    </location>
    <ligand>
        <name>CTP</name>
        <dbReference type="ChEBI" id="CHEBI:37563"/>
    </ligand>
</feature>
<dbReference type="Pfam" id="PF04127">
    <property type="entry name" value="DFP"/>
    <property type="match status" value="1"/>
</dbReference>
<evidence type="ECO:0000313" key="8">
    <source>
        <dbReference type="Proteomes" id="UP000321899"/>
    </source>
</evidence>
<reference evidence="7 8" key="1">
    <citation type="submission" date="2019-06" db="EMBL/GenBank/DDBJ databases">
        <title>Desulfobotulus mexicanus sp. nov., a novel sulfate-reducing bacterium isolated from the sediment of an alkaline crater lake in Mexico.</title>
        <authorList>
            <person name="Hirschler-Rea A."/>
        </authorList>
    </citation>
    <scope>NUCLEOTIDE SEQUENCE [LARGE SCALE GENOMIC DNA]</scope>
    <source>
        <strain evidence="7 8">PAR22N</strain>
    </source>
</reference>
<dbReference type="GO" id="GO:0046872">
    <property type="term" value="F:metal ion binding"/>
    <property type="evidence" value="ECO:0007669"/>
    <property type="project" value="UniProtKB-KW"/>
</dbReference>
<organism evidence="7 8">
    <name type="scientific">Desulfobotulus mexicanus</name>
    <dbReference type="NCBI Taxonomy" id="2586642"/>
    <lineage>
        <taxon>Bacteria</taxon>
        <taxon>Pseudomonadati</taxon>
        <taxon>Thermodesulfobacteriota</taxon>
        <taxon>Desulfobacteria</taxon>
        <taxon>Desulfobacterales</taxon>
        <taxon>Desulfobacteraceae</taxon>
        <taxon>Desulfobotulus</taxon>
    </lineage>
</organism>
<feature type="binding site" evidence="3">
    <location>
        <begin position="305"/>
        <end position="308"/>
    </location>
    <ligand>
        <name>CTP</name>
        <dbReference type="ChEBI" id="CHEBI:37563"/>
    </ligand>
</feature>
<dbReference type="GO" id="GO:0004633">
    <property type="term" value="F:phosphopantothenoylcysteine decarboxylase activity"/>
    <property type="evidence" value="ECO:0007669"/>
    <property type="project" value="UniProtKB-UniRule"/>
</dbReference>
<dbReference type="GO" id="GO:0010181">
    <property type="term" value="F:FMN binding"/>
    <property type="evidence" value="ECO:0007669"/>
    <property type="project" value="UniProtKB-UniRule"/>
</dbReference>
<dbReference type="GO" id="GO:0004632">
    <property type="term" value="F:phosphopantothenate--cysteine ligase activity"/>
    <property type="evidence" value="ECO:0007669"/>
    <property type="project" value="UniProtKB-UniRule"/>
</dbReference>
<dbReference type="InterPro" id="IPR003382">
    <property type="entry name" value="Flavoprotein"/>
</dbReference>
<protein>
    <recommendedName>
        <fullName evidence="3">Coenzyme A biosynthesis bifunctional protein CoaBC</fullName>
    </recommendedName>
    <alternativeName>
        <fullName evidence="3">DNA/pantothenate metabolism flavoprotein</fullName>
    </alternativeName>
    <alternativeName>
        <fullName evidence="3">Phosphopantothenoylcysteine synthetase/decarboxylase</fullName>
        <shortName evidence="3">PPCS-PPCDC</shortName>
    </alternativeName>
    <domain>
        <recommendedName>
            <fullName evidence="3">Phosphopantothenoylcysteine decarboxylase</fullName>
            <shortName evidence="3">PPC decarboxylase</shortName>
            <shortName evidence="3">PPC-DC</shortName>
            <ecNumber evidence="3">4.1.1.36</ecNumber>
        </recommendedName>
        <alternativeName>
            <fullName evidence="3">CoaC</fullName>
        </alternativeName>
    </domain>
    <domain>
        <recommendedName>
            <fullName evidence="3">Phosphopantothenate--cysteine ligase</fullName>
            <ecNumber evidence="3">6.3.2.5</ecNumber>
        </recommendedName>
        <alternativeName>
            <fullName evidence="3">CoaB</fullName>
        </alternativeName>
        <alternativeName>
            <fullName evidence="3">Phosphopantothenoylcysteine synthetase</fullName>
            <shortName evidence="3">PPC synthetase</shortName>
            <shortName evidence="3">PPC-S</shortName>
        </alternativeName>
    </domain>
</protein>
<evidence type="ECO:0000256" key="3">
    <source>
        <dbReference type="HAMAP-Rule" id="MF_02225"/>
    </source>
</evidence>